<sequence length="457" mass="49995">MSSSPKHMPASSGIGPRWQTLSFLTIILALAIGIGNTVLEHGGPARFLLAYTPPALLSLDQRVHRILSRTPLLDGHDDLAAQVQENFGNRIYSTEFKSKFEQGPMPAHLDLPRLAKGKQGGFFWSAWVDCPADRYDFSNENYAPVVMKGLAQVDVIRRLQAEHADLFSPPTLESTAAVAAFRRHGKLISPIGVEGLHMIGRNASLLRLYHSLGARYFTLTWNCHNAFADAAAVSVEPEDPGEMFAARPAKPHWGGLSPLGTKLMDEMNRLGMIIDLAHVNAATMHDVLAGNTTKSYAGSRAPVIFSHSSAFALCPHPRNVPDYILPLVKKTNSVVMVTFVPEFVSCVNSSKPDRLPTFHPPNSTLGFVADHIMYIGNKIGFEHVGIGSDFDGCFDTPRGLEDVSKFPDLVRELLVRGLSDDQVEGIVGGNVLRVWKRVEEVAQEMQASGALPMEDEI</sequence>
<dbReference type="Gene3D" id="3.20.20.140">
    <property type="entry name" value="Metal-dependent hydrolases"/>
    <property type="match status" value="1"/>
</dbReference>
<dbReference type="SUPFAM" id="SSF51556">
    <property type="entry name" value="Metallo-dependent hydrolases"/>
    <property type="match status" value="1"/>
</dbReference>
<protein>
    <recommendedName>
        <fullName evidence="2">Dipeptidase</fullName>
        <ecNumber evidence="2">3.4.13.19</ecNumber>
    </recommendedName>
</protein>
<keyword evidence="3" id="KW-1133">Transmembrane helix</keyword>
<evidence type="ECO:0000256" key="1">
    <source>
        <dbReference type="ARBA" id="ARBA00022997"/>
    </source>
</evidence>
<organism evidence="4 5">
    <name type="scientific">Exophiala dermatitidis</name>
    <name type="common">Black yeast-like fungus</name>
    <name type="synonym">Wangiella dermatitidis</name>
    <dbReference type="NCBI Taxonomy" id="5970"/>
    <lineage>
        <taxon>Eukaryota</taxon>
        <taxon>Fungi</taxon>
        <taxon>Dikarya</taxon>
        <taxon>Ascomycota</taxon>
        <taxon>Pezizomycotina</taxon>
        <taxon>Eurotiomycetes</taxon>
        <taxon>Chaetothyriomycetidae</taxon>
        <taxon>Chaetothyriales</taxon>
        <taxon>Herpotrichiellaceae</taxon>
        <taxon>Exophiala</taxon>
    </lineage>
</organism>
<dbReference type="PANTHER" id="PTHR10443">
    <property type="entry name" value="MICROSOMAL DIPEPTIDASE"/>
    <property type="match status" value="1"/>
</dbReference>
<keyword evidence="3" id="KW-0812">Transmembrane</keyword>
<comment type="cofactor">
    <cofactor evidence="2">
        <name>Zn(2+)</name>
        <dbReference type="ChEBI" id="CHEBI:29105"/>
    </cofactor>
</comment>
<comment type="catalytic activity">
    <reaction evidence="2">
        <text>an L-aminoacyl-L-amino acid + H2O = 2 an L-alpha-amino acid</text>
        <dbReference type="Rhea" id="RHEA:48940"/>
        <dbReference type="ChEBI" id="CHEBI:15377"/>
        <dbReference type="ChEBI" id="CHEBI:59869"/>
        <dbReference type="ChEBI" id="CHEBI:77460"/>
        <dbReference type="EC" id="3.4.13.19"/>
    </reaction>
</comment>
<dbReference type="GO" id="GO:0046872">
    <property type="term" value="F:metal ion binding"/>
    <property type="evidence" value="ECO:0007669"/>
    <property type="project" value="UniProtKB-UniRule"/>
</dbReference>
<keyword evidence="2" id="KW-0479">Metal-binding</keyword>
<evidence type="ECO:0000313" key="4">
    <source>
        <dbReference type="EMBL" id="KAJ8987578.1"/>
    </source>
</evidence>
<name>A0AAN6ELV8_EXODE</name>
<dbReference type="Pfam" id="PF01244">
    <property type="entry name" value="Peptidase_M19"/>
    <property type="match status" value="1"/>
</dbReference>
<dbReference type="GO" id="GO:0006508">
    <property type="term" value="P:proteolysis"/>
    <property type="evidence" value="ECO:0007669"/>
    <property type="project" value="UniProtKB-KW"/>
</dbReference>
<comment type="caution">
    <text evidence="4">The sequence shown here is derived from an EMBL/GenBank/DDBJ whole genome shotgun (WGS) entry which is preliminary data.</text>
</comment>
<evidence type="ECO:0000313" key="5">
    <source>
        <dbReference type="Proteomes" id="UP001161757"/>
    </source>
</evidence>
<evidence type="ECO:0000256" key="2">
    <source>
        <dbReference type="RuleBase" id="RU341113"/>
    </source>
</evidence>
<dbReference type="AlphaFoldDB" id="A0AAN6ELV8"/>
<proteinExistence type="inferred from homology"/>
<dbReference type="Proteomes" id="UP001161757">
    <property type="component" value="Unassembled WGS sequence"/>
</dbReference>
<dbReference type="PANTHER" id="PTHR10443:SF12">
    <property type="entry name" value="DIPEPTIDASE"/>
    <property type="match status" value="1"/>
</dbReference>
<dbReference type="EC" id="3.4.13.19" evidence="2"/>
<dbReference type="GO" id="GO:0070573">
    <property type="term" value="F:metallodipeptidase activity"/>
    <property type="evidence" value="ECO:0007669"/>
    <property type="project" value="InterPro"/>
</dbReference>
<keyword evidence="2" id="KW-0482">Metalloprotease</keyword>
<dbReference type="InterPro" id="IPR032466">
    <property type="entry name" value="Metal_Hydrolase"/>
</dbReference>
<evidence type="ECO:0000256" key="3">
    <source>
        <dbReference type="SAM" id="Phobius"/>
    </source>
</evidence>
<keyword evidence="1 2" id="KW-0224">Dipeptidase</keyword>
<dbReference type="CDD" id="cd01301">
    <property type="entry name" value="rDP_like"/>
    <property type="match status" value="1"/>
</dbReference>
<reference evidence="4" key="1">
    <citation type="submission" date="2023-01" db="EMBL/GenBank/DDBJ databases">
        <title>Exophiala dermititidis isolated from Cystic Fibrosis Patient.</title>
        <authorList>
            <person name="Kurbessoian T."/>
            <person name="Crocker A."/>
            <person name="Murante D."/>
            <person name="Hogan D.A."/>
            <person name="Stajich J.E."/>
        </authorList>
    </citation>
    <scope>NUCLEOTIDE SEQUENCE</scope>
    <source>
        <strain evidence="4">Ex8</strain>
    </source>
</reference>
<keyword evidence="2" id="KW-0645">Protease</keyword>
<keyword evidence="3" id="KW-0472">Membrane</keyword>
<gene>
    <name evidence="4" type="ORF">HRR80_008475</name>
</gene>
<dbReference type="InterPro" id="IPR008257">
    <property type="entry name" value="Pept_M19"/>
</dbReference>
<feature type="transmembrane region" description="Helical" evidence="3">
    <location>
        <begin position="21"/>
        <end position="39"/>
    </location>
</feature>
<accession>A0AAN6ELV8</accession>
<dbReference type="PROSITE" id="PS51365">
    <property type="entry name" value="RENAL_DIPEPTIDASE_2"/>
    <property type="match status" value="1"/>
</dbReference>
<keyword evidence="2" id="KW-0862">Zinc</keyword>
<dbReference type="EMBL" id="JAJGCB010000024">
    <property type="protein sequence ID" value="KAJ8987578.1"/>
    <property type="molecule type" value="Genomic_DNA"/>
</dbReference>
<keyword evidence="2" id="KW-0378">Hydrolase</keyword>
<comment type="similarity">
    <text evidence="2">Belongs to the metallo-dependent hydrolases superfamily. Peptidase M19 family.</text>
</comment>